<organism evidence="7 8">
    <name type="scientific">Propionispira arboris</name>
    <dbReference type="NCBI Taxonomy" id="84035"/>
    <lineage>
        <taxon>Bacteria</taxon>
        <taxon>Bacillati</taxon>
        <taxon>Bacillota</taxon>
        <taxon>Negativicutes</taxon>
        <taxon>Selenomonadales</taxon>
        <taxon>Selenomonadaceae</taxon>
        <taxon>Propionispira</taxon>
    </lineage>
</organism>
<feature type="transmembrane region" description="Helical" evidence="5">
    <location>
        <begin position="149"/>
        <end position="167"/>
    </location>
</feature>
<dbReference type="GO" id="GO:0016020">
    <property type="term" value="C:membrane"/>
    <property type="evidence" value="ECO:0007669"/>
    <property type="project" value="UniProtKB-SubCell"/>
</dbReference>
<keyword evidence="3 5" id="KW-1133">Transmembrane helix</keyword>
<name>A0A1H6Y0Z2_9FIRM</name>
<feature type="transmembrane region" description="Helical" evidence="5">
    <location>
        <begin position="201"/>
        <end position="223"/>
    </location>
</feature>
<dbReference type="InterPro" id="IPR000515">
    <property type="entry name" value="MetI-like"/>
</dbReference>
<sequence length="232" mass="25458">MEMQAFWEALQFVVTGNDEVWAIAWLTIQVSGIATLISVAIGLPFGIWLALTDFPGKKLIYSFINYGMGFPPVVAGLMISLLLWRYGPLGNLSLMYTPTAMILAQTMIAMPIIIGFSFTAIMSVNPLLRYQFLSLGAKKWQADWLLIKEARLGLLAAVIAGFGRVSAEVGASMMVGGNIKGQTRVLTTATVMEVGKGNYEMALAISAVLLMIAYSVVLLLTYLQHERKREIR</sequence>
<dbReference type="SUPFAM" id="SSF161098">
    <property type="entry name" value="MetI-like"/>
    <property type="match status" value="1"/>
</dbReference>
<gene>
    <name evidence="7" type="ORF">SAMN05660742_105218</name>
</gene>
<dbReference type="CDD" id="cd06261">
    <property type="entry name" value="TM_PBP2"/>
    <property type="match status" value="1"/>
</dbReference>
<dbReference type="InterPro" id="IPR049783">
    <property type="entry name" value="ABC_perm_TupB-like"/>
</dbReference>
<dbReference type="GO" id="GO:0055085">
    <property type="term" value="P:transmembrane transport"/>
    <property type="evidence" value="ECO:0007669"/>
    <property type="project" value="InterPro"/>
</dbReference>
<dbReference type="AlphaFoldDB" id="A0A1H6Y0Z2"/>
<keyword evidence="8" id="KW-1185">Reference proteome</keyword>
<dbReference type="NCBIfam" id="NF038017">
    <property type="entry name" value="ABC_perm1"/>
    <property type="match status" value="1"/>
</dbReference>
<dbReference type="PROSITE" id="PS50928">
    <property type="entry name" value="ABC_TM1"/>
    <property type="match status" value="1"/>
</dbReference>
<evidence type="ECO:0000256" key="1">
    <source>
        <dbReference type="ARBA" id="ARBA00004141"/>
    </source>
</evidence>
<evidence type="ECO:0000256" key="5">
    <source>
        <dbReference type="SAM" id="Phobius"/>
    </source>
</evidence>
<evidence type="ECO:0000259" key="6">
    <source>
        <dbReference type="PROSITE" id="PS50928"/>
    </source>
</evidence>
<dbReference type="InterPro" id="IPR035906">
    <property type="entry name" value="MetI-like_sf"/>
</dbReference>
<evidence type="ECO:0000313" key="8">
    <source>
        <dbReference type="Proteomes" id="UP000199662"/>
    </source>
</evidence>
<dbReference type="RefSeq" id="WP_245741303.1">
    <property type="nucleotide sequence ID" value="NZ_FNZK01000005.1"/>
</dbReference>
<dbReference type="PANTHER" id="PTHR43632">
    <property type="entry name" value="PERMEASE COMPONENT OF TUNGSTATE ABC TRANSPORTER"/>
    <property type="match status" value="1"/>
</dbReference>
<feature type="transmembrane region" description="Helical" evidence="5">
    <location>
        <begin position="20"/>
        <end position="51"/>
    </location>
</feature>
<dbReference type="Proteomes" id="UP000199662">
    <property type="component" value="Unassembled WGS sequence"/>
</dbReference>
<reference evidence="7 8" key="1">
    <citation type="submission" date="2016-10" db="EMBL/GenBank/DDBJ databases">
        <authorList>
            <person name="de Groot N.N."/>
        </authorList>
    </citation>
    <scope>NUCLEOTIDE SEQUENCE [LARGE SCALE GENOMIC DNA]</scope>
    <source>
        <strain evidence="7 8">DSM 2179</strain>
    </source>
</reference>
<feature type="transmembrane region" description="Helical" evidence="5">
    <location>
        <begin position="63"/>
        <end position="87"/>
    </location>
</feature>
<dbReference type="PANTHER" id="PTHR43632:SF1">
    <property type="entry name" value="PERMEASE COMPONENT OF TUNGSTATE ABC TRANSPORTER"/>
    <property type="match status" value="1"/>
</dbReference>
<evidence type="ECO:0000313" key="7">
    <source>
        <dbReference type="EMBL" id="SEJ30475.1"/>
    </source>
</evidence>
<keyword evidence="4 5" id="KW-0472">Membrane</keyword>
<evidence type="ECO:0000256" key="2">
    <source>
        <dbReference type="ARBA" id="ARBA00022692"/>
    </source>
</evidence>
<evidence type="ECO:0000256" key="4">
    <source>
        <dbReference type="ARBA" id="ARBA00023136"/>
    </source>
</evidence>
<feature type="domain" description="ABC transmembrane type-1" evidence="6">
    <location>
        <begin position="24"/>
        <end position="220"/>
    </location>
</feature>
<keyword evidence="2 5" id="KW-0812">Transmembrane</keyword>
<dbReference type="Gene3D" id="1.10.3720.10">
    <property type="entry name" value="MetI-like"/>
    <property type="match status" value="1"/>
</dbReference>
<protein>
    <submittedName>
        <fullName evidence="7">Tungstate transport system permease protein</fullName>
    </submittedName>
</protein>
<feature type="transmembrane region" description="Helical" evidence="5">
    <location>
        <begin position="107"/>
        <end position="128"/>
    </location>
</feature>
<dbReference type="STRING" id="84035.SAMN05660742_105218"/>
<evidence type="ECO:0000256" key="3">
    <source>
        <dbReference type="ARBA" id="ARBA00022989"/>
    </source>
</evidence>
<proteinExistence type="predicted"/>
<dbReference type="EMBL" id="FNZK01000005">
    <property type="protein sequence ID" value="SEJ30475.1"/>
    <property type="molecule type" value="Genomic_DNA"/>
</dbReference>
<accession>A0A1H6Y0Z2</accession>
<comment type="subcellular location">
    <subcellularLocation>
        <location evidence="1">Membrane</location>
        <topology evidence="1">Multi-pass membrane protein</topology>
    </subcellularLocation>
</comment>